<evidence type="ECO:0000256" key="1">
    <source>
        <dbReference type="ARBA" id="ARBA00023125"/>
    </source>
</evidence>
<dbReference type="RefSeq" id="WP_060324144.1">
    <property type="nucleotide sequence ID" value="NZ_LPIU01000056.1"/>
</dbReference>
<dbReference type="OrthoDB" id="8584243at2"/>
<dbReference type="SMART" id="SM00342">
    <property type="entry name" value="HTH_ARAC"/>
    <property type="match status" value="1"/>
</dbReference>
<evidence type="ECO:0000259" key="2">
    <source>
        <dbReference type="PROSITE" id="PS01124"/>
    </source>
</evidence>
<dbReference type="GO" id="GO:0000976">
    <property type="term" value="F:transcription cis-regulatory region binding"/>
    <property type="evidence" value="ECO:0007669"/>
    <property type="project" value="TreeGrafter"/>
</dbReference>
<dbReference type="PANTHER" id="PTHR47894:SF4">
    <property type="entry name" value="HTH-TYPE TRANSCRIPTIONAL REGULATOR GADX"/>
    <property type="match status" value="1"/>
</dbReference>
<dbReference type="Pfam" id="PF12833">
    <property type="entry name" value="HTH_18"/>
    <property type="match status" value="1"/>
</dbReference>
<dbReference type="GO" id="GO:0003700">
    <property type="term" value="F:DNA-binding transcription factor activity"/>
    <property type="evidence" value="ECO:0007669"/>
    <property type="project" value="InterPro"/>
</dbReference>
<dbReference type="AlphaFoldDB" id="A0A119M8J5"/>
<comment type="caution">
    <text evidence="3">The sequence shown here is derived from an EMBL/GenBank/DDBJ whole genome shotgun (WGS) entry which is preliminary data.</text>
</comment>
<dbReference type="PANTHER" id="PTHR47894">
    <property type="entry name" value="HTH-TYPE TRANSCRIPTIONAL REGULATOR GADX"/>
    <property type="match status" value="1"/>
</dbReference>
<gene>
    <name evidence="3" type="ORF">WL73_11300</name>
</gene>
<feature type="domain" description="HTH araC/xylS-type" evidence="2">
    <location>
        <begin position="189"/>
        <end position="286"/>
    </location>
</feature>
<evidence type="ECO:0000313" key="3">
    <source>
        <dbReference type="EMBL" id="KWE06210.1"/>
    </source>
</evidence>
<dbReference type="Proteomes" id="UP000062998">
    <property type="component" value="Unassembled WGS sequence"/>
</dbReference>
<accession>A0A119M8J5</accession>
<proteinExistence type="predicted"/>
<organism evidence="3 4">
    <name type="scientific">Burkholderia ubonensis</name>
    <dbReference type="NCBI Taxonomy" id="101571"/>
    <lineage>
        <taxon>Bacteria</taxon>
        <taxon>Pseudomonadati</taxon>
        <taxon>Pseudomonadota</taxon>
        <taxon>Betaproteobacteria</taxon>
        <taxon>Burkholderiales</taxon>
        <taxon>Burkholderiaceae</taxon>
        <taxon>Burkholderia</taxon>
        <taxon>Burkholderia cepacia complex</taxon>
    </lineage>
</organism>
<sequence length="289" mass="31813">MPLDTLLSLARQDRRPRPSDDVDAAPSVFTFVFTFVAHDRERIAGVGLSRPALVLILEGGKELLTMGRHLRFAAGTALVLPAGWRGDVVNIPDPRSGFYRALFLDFAEDLVISAHRAHPDWQPRDYVHRLALPLDGVLLAAIEHAATGIAAGGLPRPLAEHRIMEILLILGMRGALPLRPHAIAAATADAVRLLVRWQPERRWTANDIARELGMSNATLRRRLAREQATLRGVLTDERMSLAAALIEQGGTTLRDAALATGYVSVRRFSERLRRLAPASADAARRKHSR</sequence>
<reference evidence="3 4" key="1">
    <citation type="submission" date="2015-11" db="EMBL/GenBank/DDBJ databases">
        <title>Expanding the genomic diversity of Burkholderia species for the development of highly accurate diagnostics.</title>
        <authorList>
            <person name="Sahl J."/>
            <person name="Keim P."/>
            <person name="Wagner D."/>
        </authorList>
    </citation>
    <scope>NUCLEOTIDE SEQUENCE [LARGE SCALE GENOMIC DNA]</scope>
    <source>
        <strain evidence="3 4">MSMB2167WGS</strain>
    </source>
</reference>
<dbReference type="EMBL" id="LPIX01000038">
    <property type="protein sequence ID" value="KWE06210.1"/>
    <property type="molecule type" value="Genomic_DNA"/>
</dbReference>
<name>A0A119M8J5_9BURK</name>
<dbReference type="PROSITE" id="PS01124">
    <property type="entry name" value="HTH_ARAC_FAMILY_2"/>
    <property type="match status" value="1"/>
</dbReference>
<dbReference type="Gene3D" id="1.10.10.60">
    <property type="entry name" value="Homeodomain-like"/>
    <property type="match status" value="1"/>
</dbReference>
<protein>
    <recommendedName>
        <fullName evidence="2">HTH araC/xylS-type domain-containing protein</fullName>
    </recommendedName>
</protein>
<keyword evidence="1" id="KW-0238">DNA-binding</keyword>
<dbReference type="InterPro" id="IPR018060">
    <property type="entry name" value="HTH_AraC"/>
</dbReference>
<evidence type="ECO:0000313" key="4">
    <source>
        <dbReference type="Proteomes" id="UP000062998"/>
    </source>
</evidence>
<dbReference type="GO" id="GO:0005829">
    <property type="term" value="C:cytosol"/>
    <property type="evidence" value="ECO:0007669"/>
    <property type="project" value="TreeGrafter"/>
</dbReference>